<dbReference type="SUPFAM" id="SSF47741">
    <property type="entry name" value="CO dehydrogenase ISP C-domain like"/>
    <property type="match status" value="1"/>
</dbReference>
<dbReference type="Gene3D" id="1.10.150.120">
    <property type="entry name" value="[2Fe-2S]-binding domain"/>
    <property type="match status" value="1"/>
</dbReference>
<dbReference type="Proteomes" id="UP000440096">
    <property type="component" value="Unassembled WGS sequence"/>
</dbReference>
<comment type="caution">
    <text evidence="1">The sequence shown here is derived from an EMBL/GenBank/DDBJ whole genome shotgun (WGS) entry which is preliminary data.</text>
</comment>
<dbReference type="AlphaFoldDB" id="A0A6N7YY97"/>
<reference evidence="1 2" key="1">
    <citation type="submission" date="2019-11" db="EMBL/GenBank/DDBJ databases">
        <title>Draft genome of Amycolatopsis RM579.</title>
        <authorList>
            <person name="Duangmal K."/>
            <person name="Mingma R."/>
        </authorList>
    </citation>
    <scope>NUCLEOTIDE SEQUENCE [LARGE SCALE GENOMIC DNA]</scope>
    <source>
        <strain evidence="1 2">RM579</strain>
    </source>
</reference>
<sequence length="84" mass="9223">MCTGSYLKVSARPRRAYSAGRDPGQICSAINANAVEPRRDQESMSGNVCRCGAYNRDRCVPTNPDKVLHRLTDLEAEPRDRAAG</sequence>
<evidence type="ECO:0000313" key="1">
    <source>
        <dbReference type="EMBL" id="MTD56878.1"/>
    </source>
</evidence>
<dbReference type="EMBL" id="WMBA01000040">
    <property type="protein sequence ID" value="MTD56878.1"/>
    <property type="molecule type" value="Genomic_DNA"/>
</dbReference>
<keyword evidence="2" id="KW-1185">Reference proteome</keyword>
<accession>A0A6N7YY97</accession>
<dbReference type="InterPro" id="IPR036884">
    <property type="entry name" value="2Fe-2S-bd_dom_sf"/>
</dbReference>
<name>A0A6N7YY97_9PSEU</name>
<organism evidence="1 2">
    <name type="scientific">Amycolatopsis pithecellobii</name>
    <dbReference type="NCBI Taxonomy" id="664692"/>
    <lineage>
        <taxon>Bacteria</taxon>
        <taxon>Bacillati</taxon>
        <taxon>Actinomycetota</taxon>
        <taxon>Actinomycetes</taxon>
        <taxon>Pseudonocardiales</taxon>
        <taxon>Pseudonocardiaceae</taxon>
        <taxon>Amycolatopsis</taxon>
    </lineage>
</organism>
<evidence type="ECO:0000313" key="2">
    <source>
        <dbReference type="Proteomes" id="UP000440096"/>
    </source>
</evidence>
<proteinExistence type="predicted"/>
<gene>
    <name evidence="1" type="ORF">GKO32_23325</name>
</gene>
<protein>
    <submittedName>
        <fullName evidence="1">Uncharacterized protein</fullName>
    </submittedName>
</protein>